<dbReference type="GO" id="GO:0033550">
    <property type="term" value="F:MAP kinase tyrosine phosphatase activity"/>
    <property type="evidence" value="ECO:0007669"/>
    <property type="project" value="TreeGrafter"/>
</dbReference>
<keyword evidence="6" id="KW-0904">Protein phosphatase</keyword>
<evidence type="ECO:0000313" key="13">
    <source>
        <dbReference type="EMBL" id="KAK1294675.1"/>
    </source>
</evidence>
<dbReference type="CDD" id="cd14498">
    <property type="entry name" value="DSP"/>
    <property type="match status" value="1"/>
</dbReference>
<feature type="domain" description="Tyrosine specific protein phosphatases" evidence="12">
    <location>
        <begin position="92"/>
        <end position="150"/>
    </location>
</feature>
<evidence type="ECO:0000256" key="4">
    <source>
        <dbReference type="ARBA" id="ARBA00022490"/>
    </source>
</evidence>
<evidence type="ECO:0000256" key="2">
    <source>
        <dbReference type="ARBA" id="ARBA00004496"/>
    </source>
</evidence>
<dbReference type="InterPro" id="IPR029021">
    <property type="entry name" value="Prot-tyrosine_phosphatase-like"/>
</dbReference>
<evidence type="ECO:0000256" key="1">
    <source>
        <dbReference type="ARBA" id="ARBA00004123"/>
    </source>
</evidence>
<comment type="similarity">
    <text evidence="3">Belongs to the protein-tyrosine phosphatase family. Non-receptor class dual specificity subfamily.</text>
</comment>
<dbReference type="Pfam" id="PF00782">
    <property type="entry name" value="DSPc"/>
    <property type="match status" value="1"/>
</dbReference>
<evidence type="ECO:0000256" key="3">
    <source>
        <dbReference type="ARBA" id="ARBA00008601"/>
    </source>
</evidence>
<comment type="caution">
    <text evidence="13">The sequence shown here is derived from an EMBL/GenBank/DDBJ whole genome shotgun (WGS) entry which is preliminary data.</text>
</comment>
<dbReference type="GO" id="GO:0043409">
    <property type="term" value="P:negative regulation of MAPK cascade"/>
    <property type="evidence" value="ECO:0007669"/>
    <property type="project" value="TreeGrafter"/>
</dbReference>
<name>A0AAV9D0D3_ACOCL</name>
<keyword evidence="14" id="KW-1185">Reference proteome</keyword>
<comment type="catalytic activity">
    <reaction evidence="9">
        <text>O-phospho-L-threonyl-[protein] + H2O = L-threonyl-[protein] + phosphate</text>
        <dbReference type="Rhea" id="RHEA:47004"/>
        <dbReference type="Rhea" id="RHEA-COMP:11060"/>
        <dbReference type="Rhea" id="RHEA-COMP:11605"/>
        <dbReference type="ChEBI" id="CHEBI:15377"/>
        <dbReference type="ChEBI" id="CHEBI:30013"/>
        <dbReference type="ChEBI" id="CHEBI:43474"/>
        <dbReference type="ChEBI" id="CHEBI:61977"/>
        <dbReference type="EC" id="3.1.3.16"/>
    </reaction>
</comment>
<evidence type="ECO:0000256" key="8">
    <source>
        <dbReference type="ARBA" id="ARBA00047761"/>
    </source>
</evidence>
<protein>
    <submittedName>
        <fullName evidence="13">Dual specificity protein phosphatase 1</fullName>
    </submittedName>
</protein>
<reference evidence="13" key="2">
    <citation type="submission" date="2023-06" db="EMBL/GenBank/DDBJ databases">
        <authorList>
            <person name="Ma L."/>
            <person name="Liu K.-W."/>
            <person name="Li Z."/>
            <person name="Hsiao Y.-Y."/>
            <person name="Qi Y."/>
            <person name="Fu T."/>
            <person name="Tang G."/>
            <person name="Zhang D."/>
            <person name="Sun W.-H."/>
            <person name="Liu D.-K."/>
            <person name="Li Y."/>
            <person name="Chen G.-Z."/>
            <person name="Liu X.-D."/>
            <person name="Liao X.-Y."/>
            <person name="Jiang Y.-T."/>
            <person name="Yu X."/>
            <person name="Hao Y."/>
            <person name="Huang J."/>
            <person name="Zhao X.-W."/>
            <person name="Ke S."/>
            <person name="Chen Y.-Y."/>
            <person name="Wu W.-L."/>
            <person name="Hsu J.-L."/>
            <person name="Lin Y.-F."/>
            <person name="Huang M.-D."/>
            <person name="Li C.-Y."/>
            <person name="Huang L."/>
            <person name="Wang Z.-W."/>
            <person name="Zhao X."/>
            <person name="Zhong W.-Y."/>
            <person name="Peng D.-H."/>
            <person name="Ahmad S."/>
            <person name="Lan S."/>
            <person name="Zhang J.-S."/>
            <person name="Tsai W.-C."/>
            <person name="Van De Peer Y."/>
            <person name="Liu Z.-J."/>
        </authorList>
    </citation>
    <scope>NUCLEOTIDE SEQUENCE</scope>
    <source>
        <strain evidence="13">CP</strain>
        <tissue evidence="13">Leaves</tissue>
    </source>
</reference>
<dbReference type="GO" id="GO:0005737">
    <property type="term" value="C:cytoplasm"/>
    <property type="evidence" value="ECO:0007669"/>
    <property type="project" value="UniProtKB-SubCell"/>
</dbReference>
<dbReference type="Proteomes" id="UP001180020">
    <property type="component" value="Unassembled WGS sequence"/>
</dbReference>
<gene>
    <name evidence="13" type="primary">DSPTP1</name>
    <name evidence="13" type="ORF">QJS10_CPA16g01376</name>
</gene>
<dbReference type="GO" id="GO:0008330">
    <property type="term" value="F:protein tyrosine/threonine phosphatase activity"/>
    <property type="evidence" value="ECO:0007669"/>
    <property type="project" value="TreeGrafter"/>
</dbReference>
<evidence type="ECO:0000259" key="12">
    <source>
        <dbReference type="PROSITE" id="PS50056"/>
    </source>
</evidence>
<proteinExistence type="inferred from homology"/>
<evidence type="ECO:0000256" key="10">
    <source>
        <dbReference type="ARBA" id="ARBA00051722"/>
    </source>
</evidence>
<organism evidence="13 14">
    <name type="scientific">Acorus calamus</name>
    <name type="common">Sweet flag</name>
    <dbReference type="NCBI Taxonomy" id="4465"/>
    <lineage>
        <taxon>Eukaryota</taxon>
        <taxon>Viridiplantae</taxon>
        <taxon>Streptophyta</taxon>
        <taxon>Embryophyta</taxon>
        <taxon>Tracheophyta</taxon>
        <taxon>Spermatophyta</taxon>
        <taxon>Magnoliopsida</taxon>
        <taxon>Liliopsida</taxon>
        <taxon>Acoraceae</taxon>
        <taxon>Acorus</taxon>
    </lineage>
</organism>
<comment type="catalytic activity">
    <reaction evidence="10">
        <text>O-phospho-L-tyrosyl-[protein] + H2O = L-tyrosyl-[protein] + phosphate</text>
        <dbReference type="Rhea" id="RHEA:10684"/>
        <dbReference type="Rhea" id="RHEA-COMP:10136"/>
        <dbReference type="Rhea" id="RHEA-COMP:20101"/>
        <dbReference type="ChEBI" id="CHEBI:15377"/>
        <dbReference type="ChEBI" id="CHEBI:43474"/>
        <dbReference type="ChEBI" id="CHEBI:46858"/>
        <dbReference type="ChEBI" id="CHEBI:61978"/>
        <dbReference type="EC" id="3.1.3.48"/>
    </reaction>
</comment>
<reference evidence="13" key="1">
    <citation type="journal article" date="2023" name="Nat. Commun.">
        <title>Diploid and tetraploid genomes of Acorus and the evolution of monocots.</title>
        <authorList>
            <person name="Ma L."/>
            <person name="Liu K.W."/>
            <person name="Li Z."/>
            <person name="Hsiao Y.Y."/>
            <person name="Qi Y."/>
            <person name="Fu T."/>
            <person name="Tang G.D."/>
            <person name="Zhang D."/>
            <person name="Sun W.H."/>
            <person name="Liu D.K."/>
            <person name="Li Y."/>
            <person name="Chen G.Z."/>
            <person name="Liu X.D."/>
            <person name="Liao X.Y."/>
            <person name="Jiang Y.T."/>
            <person name="Yu X."/>
            <person name="Hao Y."/>
            <person name="Huang J."/>
            <person name="Zhao X.W."/>
            <person name="Ke S."/>
            <person name="Chen Y.Y."/>
            <person name="Wu W.L."/>
            <person name="Hsu J.L."/>
            <person name="Lin Y.F."/>
            <person name="Huang M.D."/>
            <person name="Li C.Y."/>
            <person name="Huang L."/>
            <person name="Wang Z.W."/>
            <person name="Zhao X."/>
            <person name="Zhong W.Y."/>
            <person name="Peng D.H."/>
            <person name="Ahmad S."/>
            <person name="Lan S."/>
            <person name="Zhang J.S."/>
            <person name="Tsai W.C."/>
            <person name="Van de Peer Y."/>
            <person name="Liu Z.J."/>
        </authorList>
    </citation>
    <scope>NUCLEOTIDE SEQUENCE</scope>
    <source>
        <strain evidence="13">CP</strain>
    </source>
</reference>
<evidence type="ECO:0000256" key="9">
    <source>
        <dbReference type="ARBA" id="ARBA00048336"/>
    </source>
</evidence>
<evidence type="ECO:0000256" key="7">
    <source>
        <dbReference type="ARBA" id="ARBA00023242"/>
    </source>
</evidence>
<evidence type="ECO:0000256" key="5">
    <source>
        <dbReference type="ARBA" id="ARBA00022801"/>
    </source>
</evidence>
<dbReference type="PROSITE" id="PS50054">
    <property type="entry name" value="TYR_PHOSPHATASE_DUAL"/>
    <property type="match status" value="1"/>
</dbReference>
<dbReference type="PANTHER" id="PTHR10159:SF511">
    <property type="entry name" value="DUAL SPECIFICITY PROTEIN PHOSPHATASE 1"/>
    <property type="match status" value="1"/>
</dbReference>
<accession>A0AAV9D0D3</accession>
<comment type="catalytic activity">
    <reaction evidence="8">
        <text>O-phospho-L-seryl-[protein] + H2O = L-seryl-[protein] + phosphate</text>
        <dbReference type="Rhea" id="RHEA:20629"/>
        <dbReference type="Rhea" id="RHEA-COMP:9863"/>
        <dbReference type="Rhea" id="RHEA-COMP:11604"/>
        <dbReference type="ChEBI" id="CHEBI:15377"/>
        <dbReference type="ChEBI" id="CHEBI:29999"/>
        <dbReference type="ChEBI" id="CHEBI:43474"/>
        <dbReference type="ChEBI" id="CHEBI:83421"/>
        <dbReference type="EC" id="3.1.3.16"/>
    </reaction>
</comment>
<evidence type="ECO:0000256" key="6">
    <source>
        <dbReference type="ARBA" id="ARBA00022912"/>
    </source>
</evidence>
<dbReference type="SMART" id="SM00195">
    <property type="entry name" value="DSPc"/>
    <property type="match status" value="1"/>
</dbReference>
<evidence type="ECO:0000313" key="14">
    <source>
        <dbReference type="Proteomes" id="UP001180020"/>
    </source>
</evidence>
<dbReference type="FunFam" id="3.90.190.10:FF:000056">
    <property type="entry name" value="Dual specificity phosphatase 12"/>
    <property type="match status" value="1"/>
</dbReference>
<dbReference type="AlphaFoldDB" id="A0AAV9D0D3"/>
<dbReference type="Gene3D" id="3.90.190.10">
    <property type="entry name" value="Protein tyrosine phosphatase superfamily"/>
    <property type="match status" value="1"/>
</dbReference>
<keyword evidence="5" id="KW-0378">Hydrolase</keyword>
<evidence type="ECO:0000259" key="11">
    <source>
        <dbReference type="PROSITE" id="PS50054"/>
    </source>
</evidence>
<dbReference type="SUPFAM" id="SSF52799">
    <property type="entry name" value="(Phosphotyrosine protein) phosphatases II"/>
    <property type="match status" value="1"/>
</dbReference>
<comment type="subcellular location">
    <subcellularLocation>
        <location evidence="2">Cytoplasm</location>
    </subcellularLocation>
    <subcellularLocation>
        <location evidence="1">Nucleus</location>
    </subcellularLocation>
</comment>
<dbReference type="PANTHER" id="PTHR10159">
    <property type="entry name" value="DUAL SPECIFICITY PROTEIN PHOSPHATASE"/>
    <property type="match status" value="1"/>
</dbReference>
<keyword evidence="4" id="KW-0963">Cytoplasm</keyword>
<dbReference type="GO" id="GO:0017017">
    <property type="term" value="F:MAP kinase tyrosine/serine/threonine phosphatase activity"/>
    <property type="evidence" value="ECO:0007669"/>
    <property type="project" value="TreeGrafter"/>
</dbReference>
<dbReference type="PROSITE" id="PS50056">
    <property type="entry name" value="TYR_PHOSPHATASE_2"/>
    <property type="match status" value="1"/>
</dbReference>
<keyword evidence="7" id="KW-0539">Nucleus</keyword>
<dbReference type="GO" id="GO:0004722">
    <property type="term" value="F:protein serine/threonine phosphatase activity"/>
    <property type="evidence" value="ECO:0007669"/>
    <property type="project" value="UniProtKB-EC"/>
</dbReference>
<dbReference type="GO" id="GO:0005634">
    <property type="term" value="C:nucleus"/>
    <property type="evidence" value="ECO:0007669"/>
    <property type="project" value="UniProtKB-SubCell"/>
</dbReference>
<sequence>MDLMGETYKDKIVACLRAIYAAKYAKEDNIPCQIEQGLFLGSVGVAYNKDALRSLNVTHILIVAKSLEPAFPNDFIYKKIDVLDSPDEKLEVHFDECFHFIDQARTGGGGVLVHCFAGRSRSVTIIVAYLMKKHNMSLSRALEIVRSKRPKICPNQGFILQLENFEKSLGVNEDTKT</sequence>
<dbReference type="InterPro" id="IPR000387">
    <property type="entry name" value="Tyr_Pase_dom"/>
</dbReference>
<dbReference type="InterPro" id="IPR000340">
    <property type="entry name" value="Dual-sp_phosphatase_cat-dom"/>
</dbReference>
<dbReference type="EMBL" id="JAUJYO010000016">
    <property type="protein sequence ID" value="KAK1294675.1"/>
    <property type="molecule type" value="Genomic_DNA"/>
</dbReference>
<dbReference type="InterPro" id="IPR020422">
    <property type="entry name" value="TYR_PHOSPHATASE_DUAL_dom"/>
</dbReference>
<feature type="domain" description="Tyrosine-protein phosphatase" evidence="11">
    <location>
        <begin position="30"/>
        <end position="171"/>
    </location>
</feature>